<sequence length="364" mass="40916">MINETSRPANQTIPGPTKTNVTAIAELAPIALIIVIVNMLVFVVFLKTKKLRTPANYVLFSLAINDFLTGALNIPLFIIVVFTPVITTPTVRFHLGFLVAVVHTLTAILSVYHIAIATLEKYLSIIWPITHRLVHKSTVTKVLIMVWLLSIVIGFIPFTWVNKIHDTVLFTKCTMAYVIFCFVVVFFLPYSFMLFAFFKIFRAISRGAGQSGNNGSRKSHAKKLARERKCIVLFVTMATLFAICWLPWFSLMLLYAIKFEPKANLLVPSHAFTLVRYTTSVINPLLYSLLRPDFYAALKKVMKRTGLSITAICASCQQRRQNNHASRANHVCSSATEQLQALSNEREELTGNDDVTYTVQTSTC</sequence>
<proteinExistence type="predicted"/>
<accession>A0A9W9YAE3</accession>
<dbReference type="PRINTS" id="PR00237">
    <property type="entry name" value="GPCRRHODOPSN"/>
</dbReference>
<feature type="transmembrane region" description="Helical" evidence="10">
    <location>
        <begin position="231"/>
        <end position="257"/>
    </location>
</feature>
<evidence type="ECO:0000256" key="9">
    <source>
        <dbReference type="ARBA" id="ARBA00023224"/>
    </source>
</evidence>
<evidence type="ECO:0000256" key="6">
    <source>
        <dbReference type="ARBA" id="ARBA00023136"/>
    </source>
</evidence>
<dbReference type="OrthoDB" id="9445642at2759"/>
<dbReference type="PANTHER" id="PTHR24246:SF27">
    <property type="entry name" value="ADENOSINE RECEPTOR, ISOFORM A"/>
    <property type="match status" value="1"/>
</dbReference>
<evidence type="ECO:0000256" key="7">
    <source>
        <dbReference type="ARBA" id="ARBA00023170"/>
    </source>
</evidence>
<feature type="transmembrane region" description="Helical" evidence="10">
    <location>
        <begin position="139"/>
        <end position="160"/>
    </location>
</feature>
<evidence type="ECO:0000313" key="12">
    <source>
        <dbReference type="EMBL" id="KAJ7328666.1"/>
    </source>
</evidence>
<dbReference type="InterPro" id="IPR000276">
    <property type="entry name" value="GPCR_Rhodpsn"/>
</dbReference>
<keyword evidence="7" id="KW-0675">Receptor</keyword>
<keyword evidence="9" id="KW-0807">Transducer</keyword>
<evidence type="ECO:0000259" key="11">
    <source>
        <dbReference type="PROSITE" id="PS50262"/>
    </source>
</evidence>
<dbReference type="InterPro" id="IPR017452">
    <property type="entry name" value="GPCR_Rhodpsn_7TM"/>
</dbReference>
<keyword evidence="4 10" id="KW-1133">Transmembrane helix</keyword>
<dbReference type="PANTHER" id="PTHR24246">
    <property type="entry name" value="OLFACTORY RECEPTOR AND ADENOSINE RECEPTOR"/>
    <property type="match status" value="1"/>
</dbReference>
<organism evidence="12 13">
    <name type="scientific">Desmophyllum pertusum</name>
    <dbReference type="NCBI Taxonomy" id="174260"/>
    <lineage>
        <taxon>Eukaryota</taxon>
        <taxon>Metazoa</taxon>
        <taxon>Cnidaria</taxon>
        <taxon>Anthozoa</taxon>
        <taxon>Hexacorallia</taxon>
        <taxon>Scleractinia</taxon>
        <taxon>Caryophylliina</taxon>
        <taxon>Caryophylliidae</taxon>
        <taxon>Desmophyllum</taxon>
    </lineage>
</organism>
<evidence type="ECO:0000256" key="5">
    <source>
        <dbReference type="ARBA" id="ARBA00023040"/>
    </source>
</evidence>
<keyword evidence="6 10" id="KW-0472">Membrane</keyword>
<name>A0A9W9YAE3_9CNID</name>
<feature type="transmembrane region" description="Helical" evidence="10">
    <location>
        <begin position="58"/>
        <end position="83"/>
    </location>
</feature>
<keyword evidence="5" id="KW-0297">G-protein coupled receptor</keyword>
<protein>
    <recommendedName>
        <fullName evidence="11">G-protein coupled receptors family 1 profile domain-containing protein</fullName>
    </recommendedName>
</protein>
<gene>
    <name evidence="12" type="ORF">OS493_023941</name>
</gene>
<dbReference type="AlphaFoldDB" id="A0A9W9YAE3"/>
<dbReference type="Gene3D" id="1.20.1070.10">
    <property type="entry name" value="Rhodopsin 7-helix transmembrane proteins"/>
    <property type="match status" value="1"/>
</dbReference>
<comment type="caution">
    <text evidence="12">The sequence shown here is derived from an EMBL/GenBank/DDBJ whole genome shotgun (WGS) entry which is preliminary data.</text>
</comment>
<keyword evidence="3 10" id="KW-0812">Transmembrane</keyword>
<keyword evidence="2" id="KW-1003">Cell membrane</keyword>
<keyword evidence="13" id="KW-1185">Reference proteome</keyword>
<dbReference type="Proteomes" id="UP001163046">
    <property type="component" value="Unassembled WGS sequence"/>
</dbReference>
<evidence type="ECO:0000256" key="2">
    <source>
        <dbReference type="ARBA" id="ARBA00022475"/>
    </source>
</evidence>
<dbReference type="Pfam" id="PF00001">
    <property type="entry name" value="7tm_1"/>
    <property type="match status" value="1"/>
</dbReference>
<dbReference type="GO" id="GO:0004930">
    <property type="term" value="F:G protein-coupled receptor activity"/>
    <property type="evidence" value="ECO:0007669"/>
    <property type="project" value="UniProtKB-KW"/>
</dbReference>
<feature type="transmembrane region" description="Helical" evidence="10">
    <location>
        <begin position="175"/>
        <end position="198"/>
    </location>
</feature>
<feature type="domain" description="G-protein coupled receptors family 1 profile" evidence="11">
    <location>
        <begin position="37"/>
        <end position="287"/>
    </location>
</feature>
<dbReference type="SUPFAM" id="SSF81321">
    <property type="entry name" value="Family A G protein-coupled receptor-like"/>
    <property type="match status" value="1"/>
</dbReference>
<dbReference type="PROSITE" id="PS50262">
    <property type="entry name" value="G_PROTEIN_RECEP_F1_2"/>
    <property type="match status" value="1"/>
</dbReference>
<feature type="transmembrane region" description="Helical" evidence="10">
    <location>
        <begin position="27"/>
        <end position="46"/>
    </location>
</feature>
<feature type="transmembrane region" description="Helical" evidence="10">
    <location>
        <begin position="95"/>
        <end position="119"/>
    </location>
</feature>
<evidence type="ECO:0000256" key="8">
    <source>
        <dbReference type="ARBA" id="ARBA00023180"/>
    </source>
</evidence>
<evidence type="ECO:0000256" key="4">
    <source>
        <dbReference type="ARBA" id="ARBA00022989"/>
    </source>
</evidence>
<reference evidence="12" key="1">
    <citation type="submission" date="2023-01" db="EMBL/GenBank/DDBJ databases">
        <title>Genome assembly of the deep-sea coral Lophelia pertusa.</title>
        <authorList>
            <person name="Herrera S."/>
            <person name="Cordes E."/>
        </authorList>
    </citation>
    <scope>NUCLEOTIDE SEQUENCE</scope>
    <source>
        <strain evidence="12">USNM1676648</strain>
        <tissue evidence="12">Polyp</tissue>
    </source>
</reference>
<evidence type="ECO:0000313" key="13">
    <source>
        <dbReference type="Proteomes" id="UP001163046"/>
    </source>
</evidence>
<dbReference type="GO" id="GO:0005886">
    <property type="term" value="C:plasma membrane"/>
    <property type="evidence" value="ECO:0007669"/>
    <property type="project" value="UniProtKB-SubCell"/>
</dbReference>
<evidence type="ECO:0000256" key="1">
    <source>
        <dbReference type="ARBA" id="ARBA00004651"/>
    </source>
</evidence>
<comment type="subcellular location">
    <subcellularLocation>
        <location evidence="1">Cell membrane</location>
        <topology evidence="1">Multi-pass membrane protein</topology>
    </subcellularLocation>
</comment>
<evidence type="ECO:0000256" key="10">
    <source>
        <dbReference type="SAM" id="Phobius"/>
    </source>
</evidence>
<evidence type="ECO:0000256" key="3">
    <source>
        <dbReference type="ARBA" id="ARBA00022692"/>
    </source>
</evidence>
<keyword evidence="8" id="KW-0325">Glycoprotein</keyword>
<dbReference type="EMBL" id="MU827795">
    <property type="protein sequence ID" value="KAJ7328666.1"/>
    <property type="molecule type" value="Genomic_DNA"/>
</dbReference>
<dbReference type="CDD" id="cd00637">
    <property type="entry name" value="7tm_classA_rhodopsin-like"/>
    <property type="match status" value="1"/>
</dbReference>